<sequence length="266" mass="28837">FVVPGKTKRVHFLRRKLCIVGTRSFEIVDVQQGRVLRSLPDPLDDDFSFLHALDCGQAMAICKVGREFLLCYESFAFFIDNFGRRSRLDVFIRWEMRPQLITFRHPYIVAISQRFLEIRHIETGVLLSIIRIKHAQCLNPDSRSTILHLAIGPEPLGVPADAAPLPWPVATQQSESSSLSSDSEGPRATAAASGARPSSMASIALAKSAAVLATAPATGHIVPGLAGITGKSLFPEAIPGHYRIIEVRLPPLKPSAKAPSTGAGAD</sequence>
<feature type="region of interest" description="Disordered" evidence="2">
    <location>
        <begin position="171"/>
        <end position="194"/>
    </location>
</feature>
<dbReference type="InterPro" id="IPR001180">
    <property type="entry name" value="CNH_dom"/>
</dbReference>
<feature type="non-terminal residue" evidence="4">
    <location>
        <position position="1"/>
    </location>
</feature>
<dbReference type="OrthoDB" id="2272012at2759"/>
<proteinExistence type="predicted"/>
<dbReference type="InterPro" id="IPR052233">
    <property type="entry name" value="Rho-type_GEFs"/>
</dbReference>
<evidence type="ECO:0000256" key="1">
    <source>
        <dbReference type="ARBA" id="ARBA00022658"/>
    </source>
</evidence>
<dbReference type="EMBL" id="JANBOI010001590">
    <property type="protein sequence ID" value="KAJ1726389.1"/>
    <property type="molecule type" value="Genomic_DNA"/>
</dbReference>
<dbReference type="PANTHER" id="PTHR46572:SF1">
    <property type="entry name" value="RHO1 GUANINE NUCLEOTIDE EXCHANGE FACTOR TUS1"/>
    <property type="match status" value="1"/>
</dbReference>
<dbReference type="PANTHER" id="PTHR46572">
    <property type="entry name" value="RHO1 GDP-GTP EXCHANGE PROTEIN 1-RELATED"/>
    <property type="match status" value="1"/>
</dbReference>
<feature type="compositionally biased region" description="Low complexity" evidence="2">
    <location>
        <begin position="174"/>
        <end position="183"/>
    </location>
</feature>
<accession>A0A9W7Y9J0</accession>
<dbReference type="Proteomes" id="UP001143981">
    <property type="component" value="Unassembled WGS sequence"/>
</dbReference>
<reference evidence="4" key="1">
    <citation type="submission" date="2022-07" db="EMBL/GenBank/DDBJ databases">
        <title>Phylogenomic reconstructions and comparative analyses of Kickxellomycotina fungi.</title>
        <authorList>
            <person name="Reynolds N.K."/>
            <person name="Stajich J.E."/>
            <person name="Barry K."/>
            <person name="Grigoriev I.V."/>
            <person name="Crous P."/>
            <person name="Smith M.E."/>
        </authorList>
    </citation>
    <scope>NUCLEOTIDE SEQUENCE</scope>
    <source>
        <strain evidence="4">BCRC 34381</strain>
    </source>
</reference>
<keyword evidence="5" id="KW-1185">Reference proteome</keyword>
<protein>
    <submittedName>
        <fullName evidence="4">RHO1 GDP-GTP exchange protein 2</fullName>
    </submittedName>
</protein>
<evidence type="ECO:0000256" key="2">
    <source>
        <dbReference type="SAM" id="MobiDB-lite"/>
    </source>
</evidence>
<dbReference type="Pfam" id="PF00780">
    <property type="entry name" value="CNH"/>
    <property type="match status" value="1"/>
</dbReference>
<feature type="domain" description="CNH" evidence="3">
    <location>
        <begin position="1"/>
        <end position="145"/>
    </location>
</feature>
<evidence type="ECO:0000259" key="3">
    <source>
        <dbReference type="PROSITE" id="PS50219"/>
    </source>
</evidence>
<name>A0A9W7Y9J0_9FUNG</name>
<dbReference type="PROSITE" id="PS50219">
    <property type="entry name" value="CNH"/>
    <property type="match status" value="1"/>
</dbReference>
<keyword evidence="1" id="KW-0344">Guanine-nucleotide releasing factor</keyword>
<gene>
    <name evidence="4" type="primary">ROM2_3</name>
    <name evidence="4" type="ORF">LPJ61_005219</name>
</gene>
<comment type="caution">
    <text evidence="4">The sequence shown here is derived from an EMBL/GenBank/DDBJ whole genome shotgun (WGS) entry which is preliminary data.</text>
</comment>
<organism evidence="4 5">
    <name type="scientific">Coemansia biformis</name>
    <dbReference type="NCBI Taxonomy" id="1286918"/>
    <lineage>
        <taxon>Eukaryota</taxon>
        <taxon>Fungi</taxon>
        <taxon>Fungi incertae sedis</taxon>
        <taxon>Zoopagomycota</taxon>
        <taxon>Kickxellomycotina</taxon>
        <taxon>Kickxellomycetes</taxon>
        <taxon>Kickxellales</taxon>
        <taxon>Kickxellaceae</taxon>
        <taxon>Coemansia</taxon>
    </lineage>
</organism>
<evidence type="ECO:0000313" key="4">
    <source>
        <dbReference type="EMBL" id="KAJ1726389.1"/>
    </source>
</evidence>
<evidence type="ECO:0000313" key="5">
    <source>
        <dbReference type="Proteomes" id="UP001143981"/>
    </source>
</evidence>
<dbReference type="AlphaFoldDB" id="A0A9W7Y9J0"/>
<dbReference type="GO" id="GO:0005085">
    <property type="term" value="F:guanyl-nucleotide exchange factor activity"/>
    <property type="evidence" value="ECO:0007669"/>
    <property type="project" value="UniProtKB-KW"/>
</dbReference>